<evidence type="ECO:0000256" key="5">
    <source>
        <dbReference type="ARBA" id="ARBA00023242"/>
    </source>
</evidence>
<keyword evidence="7" id="KW-1185">Reference proteome</keyword>
<evidence type="ECO:0000256" key="1">
    <source>
        <dbReference type="ARBA" id="ARBA00004123"/>
    </source>
</evidence>
<name>A0ABD1Q6Q6_9LAMI</name>
<proteinExistence type="inferred from homology"/>
<dbReference type="GO" id="GO:0005634">
    <property type="term" value="C:nucleus"/>
    <property type="evidence" value="ECO:0007669"/>
    <property type="project" value="UniProtKB-SubCell"/>
</dbReference>
<keyword evidence="5" id="KW-0539">Nucleus</keyword>
<dbReference type="InterPro" id="IPR016195">
    <property type="entry name" value="Pol/histidinol_Pase-like"/>
</dbReference>
<protein>
    <submittedName>
        <fullName evidence="6">Protein subunit of nuclear ribonuclease P (RNase P)</fullName>
    </submittedName>
</protein>
<evidence type="ECO:0000256" key="4">
    <source>
        <dbReference type="ARBA" id="ARBA00022801"/>
    </source>
</evidence>
<reference evidence="7" key="1">
    <citation type="submission" date="2024-07" db="EMBL/GenBank/DDBJ databases">
        <title>Two chromosome-level genome assemblies of Korean endemic species Abeliophyllum distichum and Forsythia ovata (Oleaceae).</title>
        <authorList>
            <person name="Jang H."/>
        </authorList>
    </citation>
    <scope>NUCLEOTIDE SEQUENCE [LARGE SCALE GENOMIC DNA]</scope>
</reference>
<dbReference type="Proteomes" id="UP001604336">
    <property type="component" value="Unassembled WGS sequence"/>
</dbReference>
<keyword evidence="4" id="KW-0378">Hydrolase</keyword>
<accession>A0ABD1Q6Q6</accession>
<comment type="caution">
    <text evidence="6">The sequence shown here is derived from an EMBL/GenBank/DDBJ whole genome shotgun (WGS) entry which is preliminary data.</text>
</comment>
<gene>
    <name evidence="6" type="ORF">Adt_38562</name>
</gene>
<dbReference type="SUPFAM" id="SSF89550">
    <property type="entry name" value="PHP domain-like"/>
    <property type="match status" value="1"/>
</dbReference>
<dbReference type="Gene3D" id="3.20.20.140">
    <property type="entry name" value="Metal-dependent hydrolases"/>
    <property type="match status" value="1"/>
</dbReference>
<dbReference type="PANTHER" id="PTHR13031">
    <property type="entry name" value="RIBONUCLEASE P SUBUNIT P30"/>
    <property type="match status" value="1"/>
</dbReference>
<dbReference type="EMBL" id="JBFOLK010000012">
    <property type="protein sequence ID" value="KAL2470426.1"/>
    <property type="molecule type" value="Genomic_DNA"/>
</dbReference>
<evidence type="ECO:0000313" key="6">
    <source>
        <dbReference type="EMBL" id="KAL2470426.1"/>
    </source>
</evidence>
<dbReference type="FunFam" id="3.20.20.140:FF:000044">
    <property type="entry name" value="Polymerase/histidinol phosphatase-like protein"/>
    <property type="match status" value="1"/>
</dbReference>
<sequence length="717" mass="79224">MGFFDLNIPYHESDRHVTDKSSLKSRRLKLALKAMELGYTGIAYNRTLKGIISESDRCAIPLFPLSSILKLAPSSSYFSAAVKFHRDLLNVSVSTAFRQYTRLTLIVDSAAPVLKSSNGILKSYDIVAVRPVNQNAFDQACKTSEVDIIAIDFSEKLPFRLKQSMVKAAIKRGVYFEITYSSFIMEAQARREMISNCKLLVDWTRGKNLIFSSASPSVTELRGPYDVANLFSLLGLSKEGAKAAISRNCRSILANALSKKHFYKEAIKVEEIPSHGQINSEPSPFDDWLKWDPISSGDGDLLLDDMEKSFSASRNVAKTVKTIDFTSSMNGVPAHGLQIKDIISVTKVAPEPPDNGKCLSVAKETEAAIADNEMPVEQGGVNPLPEEQDSLNAVVRKQGKLNPFPEESQTSLEDDRNIYQVPNCEKSKILLDPLPQEQGELISLPEDGQISLNDVTNKYQVSGYEDSEMSDLPTNIGTSNYFTDFDELDTVSIEKLRNSGKLDGNSVRIELSDSQLSSCVPSCRTSVLPDGSLSFNSTSFSDRPYSVQLSASLNDICFPANIEESNVENSVDLVVSAQEGIVVNTVQNKIEREKEKEPILASPDISSQNGHMEREQLKERIGTSISSGDGLAIEEYINPIVNENSAAKYVPMVDGLISEKKQIKPVTSYRLLDKSQAGRGRAKRRATYKPFSFPFKGLLNPKPFKRKALKSKSLITM</sequence>
<dbReference type="Pfam" id="PF01876">
    <property type="entry name" value="RNase_P_p30"/>
    <property type="match status" value="1"/>
</dbReference>
<dbReference type="PANTHER" id="PTHR13031:SF0">
    <property type="entry name" value="RIBONUCLEASE P PROTEIN SUBUNIT P30"/>
    <property type="match status" value="1"/>
</dbReference>
<comment type="subcellular location">
    <subcellularLocation>
        <location evidence="1">Nucleus</location>
    </subcellularLocation>
</comment>
<evidence type="ECO:0000256" key="2">
    <source>
        <dbReference type="ARBA" id="ARBA00007331"/>
    </source>
</evidence>
<dbReference type="GO" id="GO:0016787">
    <property type="term" value="F:hydrolase activity"/>
    <property type="evidence" value="ECO:0007669"/>
    <property type="project" value="UniProtKB-KW"/>
</dbReference>
<dbReference type="AlphaFoldDB" id="A0ABD1Q6Q6"/>
<evidence type="ECO:0000256" key="3">
    <source>
        <dbReference type="ARBA" id="ARBA00022694"/>
    </source>
</evidence>
<evidence type="ECO:0000313" key="7">
    <source>
        <dbReference type="Proteomes" id="UP001604336"/>
    </source>
</evidence>
<comment type="similarity">
    <text evidence="2">Belongs to the eukaryotic/archaeal RNase P protein component 3 family.</text>
</comment>
<dbReference type="GO" id="GO:0008033">
    <property type="term" value="P:tRNA processing"/>
    <property type="evidence" value="ECO:0007669"/>
    <property type="project" value="UniProtKB-KW"/>
</dbReference>
<keyword evidence="3" id="KW-0819">tRNA processing</keyword>
<organism evidence="6 7">
    <name type="scientific">Abeliophyllum distichum</name>
    <dbReference type="NCBI Taxonomy" id="126358"/>
    <lineage>
        <taxon>Eukaryota</taxon>
        <taxon>Viridiplantae</taxon>
        <taxon>Streptophyta</taxon>
        <taxon>Embryophyta</taxon>
        <taxon>Tracheophyta</taxon>
        <taxon>Spermatophyta</taxon>
        <taxon>Magnoliopsida</taxon>
        <taxon>eudicotyledons</taxon>
        <taxon>Gunneridae</taxon>
        <taxon>Pentapetalae</taxon>
        <taxon>asterids</taxon>
        <taxon>lamiids</taxon>
        <taxon>Lamiales</taxon>
        <taxon>Oleaceae</taxon>
        <taxon>Forsythieae</taxon>
        <taxon>Abeliophyllum</taxon>
    </lineage>
</organism>
<dbReference type="InterPro" id="IPR002738">
    <property type="entry name" value="RNase_P_p30"/>
</dbReference>